<sequence>MAQTQSAPSTSEVPKFKIVERLDGVPAIHDSVTYAQSWINAYSLTASLYQTALSVAHRSVEIATPVLTKTKPLLESADGLAVATFDRAEATFPYPFKTPTQDLVVVKQAKGIYDARLAPWVQSAQPVIHDVINKTAEINSALGARAQTTLQSSTEISHHLIDQLKILIAHGKEVPGHLIEGVGKTTNDVKQIVFAKDTTYQEKSNKLQAYVVDQVKPVVDQIYDYVLGAKKRAQEEAAKAAESTQAKVNEATGSQ</sequence>
<name>A0AAD9FRA5_PAPLA</name>
<protein>
    <recommendedName>
        <fullName evidence="3">Lipid storage droplets surface-binding protein 2</fullName>
    </recommendedName>
</protein>
<dbReference type="EMBL" id="JAODAN010000004">
    <property type="protein sequence ID" value="KAK1924723.1"/>
    <property type="molecule type" value="Genomic_DNA"/>
</dbReference>
<evidence type="ECO:0000313" key="2">
    <source>
        <dbReference type="Proteomes" id="UP001182556"/>
    </source>
</evidence>
<evidence type="ECO:0008006" key="3">
    <source>
        <dbReference type="Google" id="ProtNLM"/>
    </source>
</evidence>
<proteinExistence type="predicted"/>
<dbReference type="AlphaFoldDB" id="A0AAD9FRA5"/>
<comment type="caution">
    <text evidence="1">The sequence shown here is derived from an EMBL/GenBank/DDBJ whole genome shotgun (WGS) entry which is preliminary data.</text>
</comment>
<organism evidence="1 2">
    <name type="scientific">Papiliotrema laurentii</name>
    <name type="common">Cryptococcus laurentii</name>
    <dbReference type="NCBI Taxonomy" id="5418"/>
    <lineage>
        <taxon>Eukaryota</taxon>
        <taxon>Fungi</taxon>
        <taxon>Dikarya</taxon>
        <taxon>Basidiomycota</taxon>
        <taxon>Agaricomycotina</taxon>
        <taxon>Tremellomycetes</taxon>
        <taxon>Tremellales</taxon>
        <taxon>Rhynchogastremaceae</taxon>
        <taxon>Papiliotrema</taxon>
    </lineage>
</organism>
<evidence type="ECO:0000313" key="1">
    <source>
        <dbReference type="EMBL" id="KAK1924723.1"/>
    </source>
</evidence>
<reference evidence="1" key="1">
    <citation type="submission" date="2023-02" db="EMBL/GenBank/DDBJ databases">
        <title>Identification and recombinant expression of a fungal hydrolase from Papiliotrema laurentii that hydrolyzes apple cutin and clears colloidal polyester polyurethane.</title>
        <authorList>
            <consortium name="DOE Joint Genome Institute"/>
            <person name="Roman V.A."/>
            <person name="Bojanowski C."/>
            <person name="Crable B.R."/>
            <person name="Wagner D.N."/>
            <person name="Hung C.S."/>
            <person name="Nadeau L.J."/>
            <person name="Schratz L."/>
            <person name="Haridas S."/>
            <person name="Pangilinan J."/>
            <person name="Lipzen A."/>
            <person name="Na H."/>
            <person name="Yan M."/>
            <person name="Ng V."/>
            <person name="Grigoriev I.V."/>
            <person name="Spatafora J.W."/>
            <person name="Barlow D."/>
            <person name="Biffinger J."/>
            <person name="Kelley-Loughnane N."/>
            <person name="Varaljay V.A."/>
            <person name="Crookes-Goodson W.J."/>
        </authorList>
    </citation>
    <scope>NUCLEOTIDE SEQUENCE</scope>
    <source>
        <strain evidence="1">5307AH</strain>
    </source>
</reference>
<keyword evidence="2" id="KW-1185">Reference proteome</keyword>
<gene>
    <name evidence="1" type="ORF">DB88DRAFT_539530</name>
</gene>
<accession>A0AAD9FRA5</accession>
<dbReference type="Proteomes" id="UP001182556">
    <property type="component" value="Unassembled WGS sequence"/>
</dbReference>